<accession>A0A7J7NHY7</accession>
<dbReference type="AlphaFoldDB" id="A0A7J7NHY7"/>
<proteinExistence type="predicted"/>
<reference evidence="1 2" key="1">
    <citation type="journal article" date="2020" name="IScience">
        <title>Genome Sequencing of the Endangered Kingdonia uniflora (Circaeasteraceae, Ranunculales) Reveals Potential Mechanisms of Evolutionary Specialization.</title>
        <authorList>
            <person name="Sun Y."/>
            <person name="Deng T."/>
            <person name="Zhang A."/>
            <person name="Moore M.J."/>
            <person name="Landis J.B."/>
            <person name="Lin N."/>
            <person name="Zhang H."/>
            <person name="Zhang X."/>
            <person name="Huang J."/>
            <person name="Zhang X."/>
            <person name="Sun H."/>
            <person name="Wang H."/>
        </authorList>
    </citation>
    <scope>NUCLEOTIDE SEQUENCE [LARGE SCALE GENOMIC DNA]</scope>
    <source>
        <strain evidence="1">TB1705</strain>
        <tissue evidence="1">Leaf</tissue>
    </source>
</reference>
<dbReference type="PANTHER" id="PTHR45786">
    <property type="entry name" value="DNA BINDING PROTEIN-LIKE"/>
    <property type="match status" value="1"/>
</dbReference>
<dbReference type="PANTHER" id="PTHR45786:SF74">
    <property type="entry name" value="ATP-DEPENDENT DNA HELICASE"/>
    <property type="match status" value="1"/>
</dbReference>
<evidence type="ECO:0000313" key="1">
    <source>
        <dbReference type="EMBL" id="KAF6166849.1"/>
    </source>
</evidence>
<comment type="caution">
    <text evidence="1">The sequence shown here is derived from an EMBL/GenBank/DDBJ whole genome shotgun (WGS) entry which is preliminary data.</text>
</comment>
<keyword evidence="2" id="KW-1185">Reference proteome</keyword>
<gene>
    <name evidence="1" type="ORF">GIB67_026628</name>
</gene>
<name>A0A7J7NHY7_9MAGN</name>
<protein>
    <submittedName>
        <fullName evidence="1">Uncharacterized protein</fullName>
    </submittedName>
</protein>
<sequence length="279" mass="31036">MCNTPNIPSSTFEIGEFSSARANVVHHDVEAVYYNPIESDNERNIDDEGNDNVIEVDEDNINDHRRYNLPSTDEIAVILPEDGSEISGVRDIIVYRKENQGLMQISECHPAYLPMYYVLLFPTGQLGWSVYLKHWNVAANAWLSVITMDGLAAEGLECDIKWSKPHISKEQQLNLTRWAESNTEKIFYGLDDINDVKEIIIKGGSVFRDHDGVVIGVFMNLVMTTSYNAECSNGVDCHVSVSVKDLETGAISNRGRLDSGFGAGVLEALVIVTPFEASM</sequence>
<dbReference type="Proteomes" id="UP000541444">
    <property type="component" value="Unassembled WGS sequence"/>
</dbReference>
<organism evidence="1 2">
    <name type="scientific">Kingdonia uniflora</name>
    <dbReference type="NCBI Taxonomy" id="39325"/>
    <lineage>
        <taxon>Eukaryota</taxon>
        <taxon>Viridiplantae</taxon>
        <taxon>Streptophyta</taxon>
        <taxon>Embryophyta</taxon>
        <taxon>Tracheophyta</taxon>
        <taxon>Spermatophyta</taxon>
        <taxon>Magnoliopsida</taxon>
        <taxon>Ranunculales</taxon>
        <taxon>Circaeasteraceae</taxon>
        <taxon>Kingdonia</taxon>
    </lineage>
</organism>
<evidence type="ECO:0000313" key="2">
    <source>
        <dbReference type="Proteomes" id="UP000541444"/>
    </source>
</evidence>
<dbReference type="EMBL" id="JACGCM010000773">
    <property type="protein sequence ID" value="KAF6166849.1"/>
    <property type="molecule type" value="Genomic_DNA"/>
</dbReference>